<reference evidence="2" key="2">
    <citation type="submission" date="2018-08" db="UniProtKB">
        <authorList>
            <consortium name="EnsemblPlants"/>
        </authorList>
    </citation>
    <scope>IDENTIFICATION</scope>
    <source>
        <strain evidence="2">Yugu1</strain>
    </source>
</reference>
<feature type="region of interest" description="Disordered" evidence="1">
    <location>
        <begin position="1"/>
        <end position="23"/>
    </location>
</feature>
<accession>A0A0Q3U006</accession>
<evidence type="ECO:0000256" key="1">
    <source>
        <dbReference type="SAM" id="MobiDB-lite"/>
    </source>
</evidence>
<dbReference type="AlphaFoldDB" id="A0A0Q3U006"/>
<dbReference type="Proteomes" id="UP000004995">
    <property type="component" value="Unassembled WGS sequence"/>
</dbReference>
<evidence type="ECO:0000313" key="2">
    <source>
        <dbReference type="EnsemblPlants" id="KQL16450"/>
    </source>
</evidence>
<evidence type="ECO:0000313" key="3">
    <source>
        <dbReference type="Proteomes" id="UP000004995"/>
    </source>
</evidence>
<reference evidence="3" key="1">
    <citation type="journal article" date="2012" name="Nat. Biotechnol.">
        <title>Reference genome sequence of the model plant Setaria.</title>
        <authorList>
            <person name="Bennetzen J.L."/>
            <person name="Schmutz J."/>
            <person name="Wang H."/>
            <person name="Percifield R."/>
            <person name="Hawkins J."/>
            <person name="Pontaroli A.C."/>
            <person name="Estep M."/>
            <person name="Feng L."/>
            <person name="Vaughn J.N."/>
            <person name="Grimwood J."/>
            <person name="Jenkins J."/>
            <person name="Barry K."/>
            <person name="Lindquist E."/>
            <person name="Hellsten U."/>
            <person name="Deshpande S."/>
            <person name="Wang X."/>
            <person name="Wu X."/>
            <person name="Mitros T."/>
            <person name="Triplett J."/>
            <person name="Yang X."/>
            <person name="Ye C.Y."/>
            <person name="Mauro-Herrera M."/>
            <person name="Wang L."/>
            <person name="Li P."/>
            <person name="Sharma M."/>
            <person name="Sharma R."/>
            <person name="Ronald P.C."/>
            <person name="Panaud O."/>
            <person name="Kellogg E.A."/>
            <person name="Brutnell T.P."/>
            <person name="Doust A.N."/>
            <person name="Tuskan G.A."/>
            <person name="Rokhsar D."/>
            <person name="Devos K.M."/>
        </authorList>
    </citation>
    <scope>NUCLEOTIDE SEQUENCE [LARGE SCALE GENOMIC DNA]</scope>
    <source>
        <strain evidence="3">cv. Yugu1</strain>
    </source>
</reference>
<keyword evidence="3" id="KW-1185">Reference proteome</keyword>
<feature type="compositionally biased region" description="Basic and acidic residues" evidence="1">
    <location>
        <begin position="1"/>
        <end position="12"/>
    </location>
</feature>
<dbReference type="EnsemblPlants" id="KQL16450">
    <property type="protein sequence ID" value="KQL16450"/>
    <property type="gene ID" value="SETIT_0251344mg"/>
</dbReference>
<organism evidence="2 3">
    <name type="scientific">Setaria italica</name>
    <name type="common">Foxtail millet</name>
    <name type="synonym">Panicum italicum</name>
    <dbReference type="NCBI Taxonomy" id="4555"/>
    <lineage>
        <taxon>Eukaryota</taxon>
        <taxon>Viridiplantae</taxon>
        <taxon>Streptophyta</taxon>
        <taxon>Embryophyta</taxon>
        <taxon>Tracheophyta</taxon>
        <taxon>Spermatophyta</taxon>
        <taxon>Magnoliopsida</taxon>
        <taxon>Liliopsida</taxon>
        <taxon>Poales</taxon>
        <taxon>Poaceae</taxon>
        <taxon>PACMAD clade</taxon>
        <taxon>Panicoideae</taxon>
        <taxon>Panicodae</taxon>
        <taxon>Paniceae</taxon>
        <taxon>Cenchrinae</taxon>
        <taxon>Setaria</taxon>
    </lineage>
</organism>
<proteinExistence type="predicted"/>
<protein>
    <submittedName>
        <fullName evidence="2">Uncharacterized protein</fullName>
    </submittedName>
</protein>
<name>A0A0Q3U006_SETIT</name>
<dbReference type="Gramene" id="KQL16450">
    <property type="protein sequence ID" value="KQL16450"/>
    <property type="gene ID" value="SETIT_0251344mg"/>
</dbReference>
<dbReference type="EMBL" id="AGNK02001977">
    <property type="status" value="NOT_ANNOTATED_CDS"/>
    <property type="molecule type" value="Genomic_DNA"/>
</dbReference>
<dbReference type="InParanoid" id="A0A0Q3U006"/>
<sequence>SSDGSTERRAGESFRTVRIPTNI</sequence>